<evidence type="ECO:0000256" key="4">
    <source>
        <dbReference type="ARBA" id="ARBA00022827"/>
    </source>
</evidence>
<dbReference type="InterPro" id="IPR009100">
    <property type="entry name" value="AcylCoA_DH/oxidase_NM_dom_sf"/>
</dbReference>
<name>A0ABY5DYQ6_9ACTN</name>
<keyword evidence="4 5" id="KW-0274">FAD</keyword>
<keyword evidence="10" id="KW-1185">Reference proteome</keyword>
<protein>
    <submittedName>
        <fullName evidence="9">Acyl-CoA dehydrogenase family protein</fullName>
    </submittedName>
</protein>
<comment type="similarity">
    <text evidence="2 5">Belongs to the acyl-CoA dehydrogenase family.</text>
</comment>
<evidence type="ECO:0000259" key="6">
    <source>
        <dbReference type="Pfam" id="PF00441"/>
    </source>
</evidence>
<dbReference type="PIRSF" id="PIRSF016578">
    <property type="entry name" value="HsaA"/>
    <property type="match status" value="1"/>
</dbReference>
<evidence type="ECO:0000256" key="3">
    <source>
        <dbReference type="ARBA" id="ARBA00022630"/>
    </source>
</evidence>
<evidence type="ECO:0000259" key="8">
    <source>
        <dbReference type="Pfam" id="PF02771"/>
    </source>
</evidence>
<organism evidence="9 10">
    <name type="scientific">Paraconexibacter antarcticus</name>
    <dbReference type="NCBI Taxonomy" id="2949664"/>
    <lineage>
        <taxon>Bacteria</taxon>
        <taxon>Bacillati</taxon>
        <taxon>Actinomycetota</taxon>
        <taxon>Thermoleophilia</taxon>
        <taxon>Solirubrobacterales</taxon>
        <taxon>Paraconexibacteraceae</taxon>
        <taxon>Paraconexibacter</taxon>
    </lineage>
</organism>
<evidence type="ECO:0000313" key="9">
    <source>
        <dbReference type="EMBL" id="UTI66694.1"/>
    </source>
</evidence>
<dbReference type="Proteomes" id="UP001056035">
    <property type="component" value="Chromosome"/>
</dbReference>
<comment type="cofactor">
    <cofactor evidence="1 5">
        <name>FAD</name>
        <dbReference type="ChEBI" id="CHEBI:57692"/>
    </cofactor>
</comment>
<dbReference type="InterPro" id="IPR037069">
    <property type="entry name" value="AcylCoA_DH/ox_N_sf"/>
</dbReference>
<dbReference type="Gene3D" id="2.40.110.10">
    <property type="entry name" value="Butyryl-CoA Dehydrogenase, subunit A, domain 2"/>
    <property type="match status" value="1"/>
</dbReference>
<dbReference type="Gene3D" id="1.10.540.10">
    <property type="entry name" value="Acyl-CoA dehydrogenase/oxidase, N-terminal domain"/>
    <property type="match status" value="1"/>
</dbReference>
<dbReference type="Gene3D" id="1.20.140.10">
    <property type="entry name" value="Butyryl-CoA Dehydrogenase, subunit A, domain 3"/>
    <property type="match status" value="1"/>
</dbReference>
<keyword evidence="3 5" id="KW-0285">Flavoprotein</keyword>
<dbReference type="SUPFAM" id="SSF56645">
    <property type="entry name" value="Acyl-CoA dehydrogenase NM domain-like"/>
    <property type="match status" value="1"/>
</dbReference>
<evidence type="ECO:0000256" key="2">
    <source>
        <dbReference type="ARBA" id="ARBA00009347"/>
    </source>
</evidence>
<dbReference type="SUPFAM" id="SSF47203">
    <property type="entry name" value="Acyl-CoA dehydrogenase C-terminal domain-like"/>
    <property type="match status" value="1"/>
</dbReference>
<feature type="domain" description="Acyl-CoA oxidase/dehydrogenase middle" evidence="7">
    <location>
        <begin position="127"/>
        <end position="215"/>
    </location>
</feature>
<dbReference type="InterPro" id="IPR046373">
    <property type="entry name" value="Acyl-CoA_Oxase/DH_mid-dom_sf"/>
</dbReference>
<evidence type="ECO:0000259" key="7">
    <source>
        <dbReference type="Pfam" id="PF02770"/>
    </source>
</evidence>
<dbReference type="InterPro" id="IPR036250">
    <property type="entry name" value="AcylCo_DH-like_C"/>
</dbReference>
<sequence length="390" mass="42314">MSTVVQPQVPCILSDELEDFRASVRSFAQAKLAPGYLDRALSDETPREVRSMLAAQGLIGVEVSPEYGGQGADHLAAGIACEEVARADFNAAYMVFSSTVEGCILAAHSPLADELLPRIVKGELKLCLGLTEPGSGSDAAAMSTTATRVDGGWRLNGEKTSVTGLPSAHMAIVFARTDRGPTGFLVDLEDPTVSRQRFRDPGLRPVGRGAVTFEDTFVPEERLLGVEGRGFGLVMKEFDYTRSLLGLMAIAVAERAIELTVAYAQERTTFGRPLSEYQGITFPIAEHLTKLEAARWLCYRALSLRIAGRPHTKEAAMVKWWGPHIALQAIEECIVIHGHVGWSDEMPLQAMRRDVSALLIGDGTPQIQKLIIARDVFGREPKTRTAAPTS</sequence>
<dbReference type="RefSeq" id="WP_254573361.1">
    <property type="nucleotide sequence ID" value="NZ_CP098502.1"/>
</dbReference>
<evidence type="ECO:0000313" key="10">
    <source>
        <dbReference type="Proteomes" id="UP001056035"/>
    </source>
</evidence>
<dbReference type="Pfam" id="PF02770">
    <property type="entry name" value="Acyl-CoA_dh_M"/>
    <property type="match status" value="1"/>
</dbReference>
<dbReference type="InterPro" id="IPR013786">
    <property type="entry name" value="AcylCoA_DH/ox_N"/>
</dbReference>
<gene>
    <name evidence="9" type="ORF">NBH00_10905</name>
</gene>
<dbReference type="InterPro" id="IPR006089">
    <property type="entry name" value="Acyl-CoA_DH_CS"/>
</dbReference>
<feature type="domain" description="Acyl-CoA dehydrogenase/oxidase C-terminal" evidence="6">
    <location>
        <begin position="228"/>
        <end position="376"/>
    </location>
</feature>
<dbReference type="InterPro" id="IPR006091">
    <property type="entry name" value="Acyl-CoA_Oxase/DH_mid-dom"/>
</dbReference>
<reference evidence="9 10" key="1">
    <citation type="submission" date="2022-06" db="EMBL/GenBank/DDBJ databases">
        <title>Paraconexibacter antarcticus.</title>
        <authorList>
            <person name="Kim C.S."/>
        </authorList>
    </citation>
    <scope>NUCLEOTIDE SEQUENCE [LARGE SCALE GENOMIC DNA]</scope>
    <source>
        <strain evidence="9 10">02-257</strain>
    </source>
</reference>
<dbReference type="InterPro" id="IPR009075">
    <property type="entry name" value="AcylCo_DH/oxidase_C"/>
</dbReference>
<dbReference type="PANTHER" id="PTHR43884:SF37">
    <property type="entry name" value="ACYL-COA DEHYDROGENASE"/>
    <property type="match status" value="1"/>
</dbReference>
<accession>A0ABY5DYQ6</accession>
<dbReference type="EMBL" id="CP098502">
    <property type="protein sequence ID" value="UTI66694.1"/>
    <property type="molecule type" value="Genomic_DNA"/>
</dbReference>
<feature type="domain" description="Acyl-CoA dehydrogenase/oxidase N-terminal" evidence="8">
    <location>
        <begin position="14"/>
        <end position="123"/>
    </location>
</feature>
<dbReference type="Pfam" id="PF02771">
    <property type="entry name" value="Acyl-CoA_dh_N"/>
    <property type="match status" value="1"/>
</dbReference>
<dbReference type="PROSITE" id="PS00072">
    <property type="entry name" value="ACYL_COA_DH_1"/>
    <property type="match status" value="1"/>
</dbReference>
<proteinExistence type="inferred from homology"/>
<evidence type="ECO:0000256" key="1">
    <source>
        <dbReference type="ARBA" id="ARBA00001974"/>
    </source>
</evidence>
<evidence type="ECO:0000256" key="5">
    <source>
        <dbReference type="RuleBase" id="RU362125"/>
    </source>
</evidence>
<dbReference type="PANTHER" id="PTHR43884">
    <property type="entry name" value="ACYL-COA DEHYDROGENASE"/>
    <property type="match status" value="1"/>
</dbReference>
<dbReference type="Pfam" id="PF00441">
    <property type="entry name" value="Acyl-CoA_dh_1"/>
    <property type="match status" value="1"/>
</dbReference>
<keyword evidence="5" id="KW-0560">Oxidoreductase</keyword>